<reference evidence="2" key="1">
    <citation type="submission" date="2020-10" db="EMBL/GenBank/DDBJ databases">
        <authorList>
            <person name="Castelo-Branco R."/>
            <person name="Eusebio N."/>
            <person name="Adriana R."/>
            <person name="Vieira A."/>
            <person name="Brugerolle De Fraissinette N."/>
            <person name="Rezende De Castro R."/>
            <person name="Schneider M.P."/>
            <person name="Vasconcelos V."/>
            <person name="Leao P.N."/>
        </authorList>
    </citation>
    <scope>NUCLEOTIDE SEQUENCE</scope>
    <source>
        <strain evidence="2">LEGE 11467</strain>
    </source>
</reference>
<dbReference type="InterPro" id="IPR036061">
    <property type="entry name" value="CheW-like_dom_sf"/>
</dbReference>
<dbReference type="EMBL" id="JADEXN010000098">
    <property type="protein sequence ID" value="MBE9040582.1"/>
    <property type="molecule type" value="Genomic_DNA"/>
</dbReference>
<comment type="caution">
    <text evidence="2">The sequence shown here is derived from an EMBL/GenBank/DDBJ whole genome shotgun (WGS) entry which is preliminary data.</text>
</comment>
<proteinExistence type="predicted"/>
<dbReference type="InterPro" id="IPR002545">
    <property type="entry name" value="CheW-lke_dom"/>
</dbReference>
<evidence type="ECO:0000313" key="3">
    <source>
        <dbReference type="Proteomes" id="UP000621799"/>
    </source>
</evidence>
<accession>A0A928Z6N9</accession>
<dbReference type="SMART" id="SM00260">
    <property type="entry name" value="CheW"/>
    <property type="match status" value="1"/>
</dbReference>
<sequence length="161" mass="17750">MAQDYFRVRVSGSVQLAVPLNQIETVLQIDRRLICPIPGVPSGLLGVVNRRGILTWVLDLSHFLELEPLSAPPNRKLAAISLIPADSDAVPDKQTSPKSVACIVEELEGIFTPPKIKPIRKRLKSRLRPILVDLAYYENSGIAILNPTALLHTLYTEANPI</sequence>
<dbReference type="SUPFAM" id="SSF50341">
    <property type="entry name" value="CheW-like"/>
    <property type="match status" value="1"/>
</dbReference>
<dbReference type="GO" id="GO:0006935">
    <property type="term" value="P:chemotaxis"/>
    <property type="evidence" value="ECO:0007669"/>
    <property type="project" value="InterPro"/>
</dbReference>
<dbReference type="RefSeq" id="WP_264320826.1">
    <property type="nucleotide sequence ID" value="NZ_JADEXN010000098.1"/>
</dbReference>
<dbReference type="AlphaFoldDB" id="A0A928Z6N9"/>
<dbReference type="PROSITE" id="PS50851">
    <property type="entry name" value="CHEW"/>
    <property type="match status" value="1"/>
</dbReference>
<dbReference type="Gene3D" id="2.40.50.180">
    <property type="entry name" value="CheA-289, Domain 4"/>
    <property type="match status" value="1"/>
</dbReference>
<feature type="domain" description="CheW-like" evidence="1">
    <location>
        <begin position="2"/>
        <end position="156"/>
    </location>
</feature>
<gene>
    <name evidence="2" type="ORF">IQ235_07255</name>
</gene>
<dbReference type="Proteomes" id="UP000621799">
    <property type="component" value="Unassembled WGS sequence"/>
</dbReference>
<evidence type="ECO:0000259" key="1">
    <source>
        <dbReference type="PROSITE" id="PS50851"/>
    </source>
</evidence>
<keyword evidence="3" id="KW-1185">Reference proteome</keyword>
<evidence type="ECO:0000313" key="2">
    <source>
        <dbReference type="EMBL" id="MBE9040582.1"/>
    </source>
</evidence>
<name>A0A928Z6N9_9CYAN</name>
<dbReference type="GO" id="GO:0007165">
    <property type="term" value="P:signal transduction"/>
    <property type="evidence" value="ECO:0007669"/>
    <property type="project" value="InterPro"/>
</dbReference>
<dbReference type="Pfam" id="PF01584">
    <property type="entry name" value="CheW"/>
    <property type="match status" value="1"/>
</dbReference>
<protein>
    <submittedName>
        <fullName evidence="2">Chemotaxis protein CheW</fullName>
    </submittedName>
</protein>
<organism evidence="2 3">
    <name type="scientific">Zarconia navalis LEGE 11467</name>
    <dbReference type="NCBI Taxonomy" id="1828826"/>
    <lineage>
        <taxon>Bacteria</taxon>
        <taxon>Bacillati</taxon>
        <taxon>Cyanobacteriota</taxon>
        <taxon>Cyanophyceae</taxon>
        <taxon>Oscillatoriophycideae</taxon>
        <taxon>Oscillatoriales</taxon>
        <taxon>Oscillatoriales incertae sedis</taxon>
        <taxon>Zarconia</taxon>
        <taxon>Zarconia navalis</taxon>
    </lineage>
</organism>